<keyword evidence="6" id="KW-0906">Nuclear pore complex</keyword>
<dbReference type="GO" id="GO:0017056">
    <property type="term" value="F:structural constituent of nuclear pore"/>
    <property type="evidence" value="ECO:0007669"/>
    <property type="project" value="InterPro"/>
</dbReference>
<evidence type="ECO:0000313" key="10">
    <source>
        <dbReference type="Proteomes" id="UP000305067"/>
    </source>
</evidence>
<dbReference type="InterPro" id="IPR036322">
    <property type="entry name" value="WD40_repeat_dom_sf"/>
</dbReference>
<dbReference type="Pfam" id="PF10168">
    <property type="entry name" value="Nup88"/>
    <property type="match status" value="1"/>
</dbReference>
<dbReference type="PANTHER" id="PTHR13257:SF0">
    <property type="entry name" value="NUCLEAR PORE COMPLEX PROTEIN NUP88"/>
    <property type="match status" value="1"/>
</dbReference>
<keyword evidence="10" id="KW-1185">Reference proteome</keyword>
<dbReference type="SUPFAM" id="SSF50978">
    <property type="entry name" value="WD40 repeat-like"/>
    <property type="match status" value="1"/>
</dbReference>
<name>A0A5C3QF08_9AGAR</name>
<evidence type="ECO:0000256" key="3">
    <source>
        <dbReference type="ARBA" id="ARBA00022816"/>
    </source>
</evidence>
<evidence type="ECO:0000256" key="2">
    <source>
        <dbReference type="ARBA" id="ARBA00022448"/>
    </source>
</evidence>
<reference evidence="9 10" key="1">
    <citation type="journal article" date="2019" name="Nat. Ecol. Evol.">
        <title>Megaphylogeny resolves global patterns of mushroom evolution.</title>
        <authorList>
            <person name="Varga T."/>
            <person name="Krizsan K."/>
            <person name="Foldi C."/>
            <person name="Dima B."/>
            <person name="Sanchez-Garcia M."/>
            <person name="Sanchez-Ramirez S."/>
            <person name="Szollosi G.J."/>
            <person name="Szarkandi J.G."/>
            <person name="Papp V."/>
            <person name="Albert L."/>
            <person name="Andreopoulos W."/>
            <person name="Angelini C."/>
            <person name="Antonin V."/>
            <person name="Barry K.W."/>
            <person name="Bougher N.L."/>
            <person name="Buchanan P."/>
            <person name="Buyck B."/>
            <person name="Bense V."/>
            <person name="Catcheside P."/>
            <person name="Chovatia M."/>
            <person name="Cooper J."/>
            <person name="Damon W."/>
            <person name="Desjardin D."/>
            <person name="Finy P."/>
            <person name="Geml J."/>
            <person name="Haridas S."/>
            <person name="Hughes K."/>
            <person name="Justo A."/>
            <person name="Karasinski D."/>
            <person name="Kautmanova I."/>
            <person name="Kiss B."/>
            <person name="Kocsube S."/>
            <person name="Kotiranta H."/>
            <person name="LaButti K.M."/>
            <person name="Lechner B.E."/>
            <person name="Liimatainen K."/>
            <person name="Lipzen A."/>
            <person name="Lukacs Z."/>
            <person name="Mihaltcheva S."/>
            <person name="Morgado L.N."/>
            <person name="Niskanen T."/>
            <person name="Noordeloos M.E."/>
            <person name="Ohm R.A."/>
            <person name="Ortiz-Santana B."/>
            <person name="Ovrebo C."/>
            <person name="Racz N."/>
            <person name="Riley R."/>
            <person name="Savchenko A."/>
            <person name="Shiryaev A."/>
            <person name="Soop K."/>
            <person name="Spirin V."/>
            <person name="Szebenyi C."/>
            <person name="Tomsovsky M."/>
            <person name="Tulloss R.E."/>
            <person name="Uehling J."/>
            <person name="Grigoriev I.V."/>
            <person name="Vagvolgyi C."/>
            <person name="Papp T."/>
            <person name="Martin F.M."/>
            <person name="Miettinen O."/>
            <person name="Hibbett D.S."/>
            <person name="Nagy L.G."/>
        </authorList>
    </citation>
    <scope>NUCLEOTIDE SEQUENCE [LARGE SCALE GENOMIC DNA]</scope>
    <source>
        <strain evidence="9 10">CBS 309.79</strain>
    </source>
</reference>
<dbReference type="AlphaFoldDB" id="A0A5C3QF08"/>
<dbReference type="Proteomes" id="UP000305067">
    <property type="component" value="Unassembled WGS sequence"/>
</dbReference>
<evidence type="ECO:0000256" key="7">
    <source>
        <dbReference type="ARBA" id="ARBA00023242"/>
    </source>
</evidence>
<proteinExistence type="predicted"/>
<dbReference type="PANTHER" id="PTHR13257">
    <property type="entry name" value="NUCLEOPORIN NUP84-RELATED"/>
    <property type="match status" value="1"/>
</dbReference>
<keyword evidence="5" id="KW-0811">Translocation</keyword>
<comment type="subcellular location">
    <subcellularLocation>
        <location evidence="1">Nucleus</location>
        <location evidence="1">Nuclear pore complex</location>
    </subcellularLocation>
</comment>
<keyword evidence="2" id="KW-0813">Transport</keyword>
<evidence type="ECO:0000313" key="9">
    <source>
        <dbReference type="EMBL" id="TFK99050.1"/>
    </source>
</evidence>
<dbReference type="InterPro" id="IPR037700">
    <property type="entry name" value="NUP88/NUP82"/>
</dbReference>
<gene>
    <name evidence="9" type="ORF">BDV98DRAFT_613470</name>
</gene>
<evidence type="ECO:0000256" key="5">
    <source>
        <dbReference type="ARBA" id="ARBA00023010"/>
    </source>
</evidence>
<dbReference type="GO" id="GO:0006406">
    <property type="term" value="P:mRNA export from nucleus"/>
    <property type="evidence" value="ECO:0007669"/>
    <property type="project" value="TreeGrafter"/>
</dbReference>
<evidence type="ECO:0000256" key="8">
    <source>
        <dbReference type="SAM" id="MobiDB-lite"/>
    </source>
</evidence>
<keyword evidence="3" id="KW-0509">mRNA transport</keyword>
<dbReference type="GO" id="GO:0000055">
    <property type="term" value="P:ribosomal large subunit export from nucleus"/>
    <property type="evidence" value="ECO:0007669"/>
    <property type="project" value="InterPro"/>
</dbReference>
<keyword evidence="7" id="KW-0539">Nucleus</keyword>
<sequence>MGAKENNDWSSHLLGHPIFSRPTAGPSSSFRDETAYLELSTSSLSKFASLDTTLDNIAPSGRRQVMLLKDTELLLAVGKEIRMATVMESKVNRSAPRTYKTLHTPNIQFEIHQMSLNPSGTILAVTGAYQVAIVVLPRAGYARQAQQSVDCKALPVGPYYHAPRDSAPIAKVAWHPWGESGSTLLVMTADGKMREYDISVDTEEPQQVLSFAPERRSNTSFIAEDASEHEVASFTLGQGKAHWGPLTMYALMKSGDVYAICPYMPKNASIPSFYIHALECHIIAKQEFLAQAGTSAETRKLSAFYDYQHKYVTALIKQLPPGTEYPAVSRSVLIHPPSTIRSKPLRQGPFLLQPSPRTLEGSEGGDATDIFYLTFASDDEGTEGETERLGIVLITHQDGRVDVCMDVENVDPRWEKKHSQESELPMLAVYETIDLGLIDLLQQPSGQLLDLLQGNHPVLFADPIHEDTVYVYHAFGVHVLQLGGVVSSLAPAFKAEEDEQSALMKAALEKNISTTVVPVLSTFSVERRCSNPVVSVAIPNDVYLTYSILILTSSMRITCFPLNLRTESPVLELKPLPPTTDVKDVPHYTSLLETPFQVPKVFSQPLGLPSTPRLSLGPGSVDTKSKDFLLTPDVLRFFTSTVQKSMAQIHDIQIAFRDTMHRQHLQKNEWKRQQEKLVELTKWANQLTQGKLTATQSRIKKLQEEQTALLSRTDRIIQALLEQASPGLSDHEKGWFEELQKMRSALAGEGKYDEESSLFLREYERLLPRLQELRVKESDYRRQSVNGYAPPSSIGQSQAHEINKRSNQERKSIEQLQKKLLDMASSLELSLAKPVS</sequence>
<dbReference type="InterPro" id="IPR019321">
    <property type="entry name" value="Nucleoporin_Nup88"/>
</dbReference>
<feature type="compositionally biased region" description="Basic and acidic residues" evidence="8">
    <location>
        <begin position="801"/>
        <end position="811"/>
    </location>
</feature>
<dbReference type="GO" id="GO:0006606">
    <property type="term" value="P:protein import into nucleus"/>
    <property type="evidence" value="ECO:0007669"/>
    <property type="project" value="TreeGrafter"/>
</dbReference>
<keyword evidence="4" id="KW-0653">Protein transport</keyword>
<dbReference type="GO" id="GO:0000056">
    <property type="term" value="P:ribosomal small subunit export from nucleus"/>
    <property type="evidence" value="ECO:0007669"/>
    <property type="project" value="InterPro"/>
</dbReference>
<organism evidence="9 10">
    <name type="scientific">Pterulicium gracile</name>
    <dbReference type="NCBI Taxonomy" id="1884261"/>
    <lineage>
        <taxon>Eukaryota</taxon>
        <taxon>Fungi</taxon>
        <taxon>Dikarya</taxon>
        <taxon>Basidiomycota</taxon>
        <taxon>Agaricomycotina</taxon>
        <taxon>Agaricomycetes</taxon>
        <taxon>Agaricomycetidae</taxon>
        <taxon>Agaricales</taxon>
        <taxon>Pleurotineae</taxon>
        <taxon>Pterulaceae</taxon>
        <taxon>Pterulicium</taxon>
    </lineage>
</organism>
<evidence type="ECO:0000256" key="4">
    <source>
        <dbReference type="ARBA" id="ARBA00022927"/>
    </source>
</evidence>
<dbReference type="GO" id="GO:0005643">
    <property type="term" value="C:nuclear pore"/>
    <property type="evidence" value="ECO:0007669"/>
    <property type="project" value="UniProtKB-SubCell"/>
</dbReference>
<protein>
    <submittedName>
        <fullName evidence="9">Uncharacterized protein</fullName>
    </submittedName>
</protein>
<dbReference type="STRING" id="1884261.A0A5C3QF08"/>
<evidence type="ECO:0000256" key="6">
    <source>
        <dbReference type="ARBA" id="ARBA00023132"/>
    </source>
</evidence>
<dbReference type="OrthoDB" id="341482at2759"/>
<accession>A0A5C3QF08</accession>
<dbReference type="EMBL" id="ML178835">
    <property type="protein sequence ID" value="TFK99050.1"/>
    <property type="molecule type" value="Genomic_DNA"/>
</dbReference>
<evidence type="ECO:0000256" key="1">
    <source>
        <dbReference type="ARBA" id="ARBA00004567"/>
    </source>
</evidence>
<feature type="region of interest" description="Disordered" evidence="8">
    <location>
        <begin position="780"/>
        <end position="811"/>
    </location>
</feature>